<dbReference type="Pfam" id="PF02163">
    <property type="entry name" value="Peptidase_M50"/>
    <property type="match status" value="2"/>
</dbReference>
<evidence type="ECO:0000313" key="16">
    <source>
        <dbReference type="Proteomes" id="UP001144297"/>
    </source>
</evidence>
<dbReference type="GO" id="GO:0008237">
    <property type="term" value="F:metallopeptidase activity"/>
    <property type="evidence" value="ECO:0007669"/>
    <property type="project" value="UniProtKB-KW"/>
</dbReference>
<comment type="cofactor">
    <cofactor evidence="1">
        <name>Zn(2+)</name>
        <dbReference type="ChEBI" id="CHEBI:29105"/>
    </cofactor>
</comment>
<feature type="transmembrane region" description="Helical" evidence="13">
    <location>
        <begin position="54"/>
        <end position="75"/>
    </location>
</feature>
<dbReference type="GO" id="GO:0006508">
    <property type="term" value="P:proteolysis"/>
    <property type="evidence" value="ECO:0007669"/>
    <property type="project" value="UniProtKB-KW"/>
</dbReference>
<feature type="transmembrane region" description="Helical" evidence="13">
    <location>
        <begin position="6"/>
        <end position="33"/>
    </location>
</feature>
<dbReference type="InterPro" id="IPR044537">
    <property type="entry name" value="Rip2-like"/>
</dbReference>
<evidence type="ECO:0000256" key="12">
    <source>
        <dbReference type="ARBA" id="ARBA00023136"/>
    </source>
</evidence>
<evidence type="ECO:0000256" key="2">
    <source>
        <dbReference type="ARBA" id="ARBA00004651"/>
    </source>
</evidence>
<evidence type="ECO:0000256" key="8">
    <source>
        <dbReference type="ARBA" id="ARBA00022801"/>
    </source>
</evidence>
<keyword evidence="8" id="KW-0378">Hydrolase</keyword>
<keyword evidence="9" id="KW-0862">Zinc</keyword>
<keyword evidence="16" id="KW-1185">Reference proteome</keyword>
<keyword evidence="5 15" id="KW-0645">Protease</keyword>
<dbReference type="PANTHER" id="PTHR35864:SF1">
    <property type="entry name" value="ZINC METALLOPROTEASE YWHC-RELATED"/>
    <property type="match status" value="1"/>
</dbReference>
<organism evidence="15 16">
    <name type="scientific">Thermodesulfovibrio yellowstonii</name>
    <dbReference type="NCBI Taxonomy" id="28262"/>
    <lineage>
        <taxon>Bacteria</taxon>
        <taxon>Pseudomonadati</taxon>
        <taxon>Nitrospirota</taxon>
        <taxon>Thermodesulfovibrionia</taxon>
        <taxon>Thermodesulfovibrionales</taxon>
        <taxon>Thermodesulfovibrionaceae</taxon>
        <taxon>Thermodesulfovibrio</taxon>
    </lineage>
</organism>
<dbReference type="InterPro" id="IPR008915">
    <property type="entry name" value="Peptidase_M50"/>
</dbReference>
<keyword evidence="12 13" id="KW-0472">Membrane</keyword>
<sequence length="218" mass="24121">MDFTGIFRQIIISAPAILIAIVFHELAHGWVAYKLGDNTAKLSGRLTLNPVSHIDLFGTIIMPFMLLILTNGQWVFGYAKPVPVNPYNFKNPRSGMALCAAAGPFANLVVAIFCTIIIKWILLPFMGVIPGFIFDPLVVILKATIMINIILAAFNLIPIPPLDGGRILMGVLPLKYSQLMEKIEPFGSLIVIFMIITGLTSVFVWPLVKFFFKILSLF</sequence>
<protein>
    <submittedName>
        <fullName evidence="15">Site-2 protease family protein</fullName>
    </submittedName>
</protein>
<dbReference type="CDD" id="cd06158">
    <property type="entry name" value="S2P-M50_like_1"/>
    <property type="match status" value="1"/>
</dbReference>
<dbReference type="PANTHER" id="PTHR35864">
    <property type="entry name" value="ZINC METALLOPROTEASE MJ0611-RELATED"/>
    <property type="match status" value="1"/>
</dbReference>
<evidence type="ECO:0000256" key="13">
    <source>
        <dbReference type="SAM" id="Phobius"/>
    </source>
</evidence>
<evidence type="ECO:0000256" key="7">
    <source>
        <dbReference type="ARBA" id="ARBA00022723"/>
    </source>
</evidence>
<keyword evidence="10 13" id="KW-1133">Transmembrane helix</keyword>
<comment type="caution">
    <text evidence="15">The sequence shown here is derived from an EMBL/GenBank/DDBJ whole genome shotgun (WGS) entry which is preliminary data.</text>
</comment>
<accession>A0A9W6LKJ7</accession>
<gene>
    <name evidence="15" type="ORF">TISLANDTSLP1_05880</name>
</gene>
<evidence type="ECO:0000259" key="14">
    <source>
        <dbReference type="Pfam" id="PF02163"/>
    </source>
</evidence>
<evidence type="ECO:0000256" key="6">
    <source>
        <dbReference type="ARBA" id="ARBA00022692"/>
    </source>
</evidence>
<keyword evidence="11" id="KW-0482">Metalloprotease</keyword>
<keyword evidence="4" id="KW-1003">Cell membrane</keyword>
<evidence type="ECO:0000256" key="1">
    <source>
        <dbReference type="ARBA" id="ARBA00001947"/>
    </source>
</evidence>
<dbReference type="GO" id="GO:0046872">
    <property type="term" value="F:metal ion binding"/>
    <property type="evidence" value="ECO:0007669"/>
    <property type="project" value="UniProtKB-KW"/>
</dbReference>
<evidence type="ECO:0000256" key="3">
    <source>
        <dbReference type="ARBA" id="ARBA00007931"/>
    </source>
</evidence>
<evidence type="ECO:0000256" key="4">
    <source>
        <dbReference type="ARBA" id="ARBA00022475"/>
    </source>
</evidence>
<reference evidence="15" key="1">
    <citation type="submission" date="2022-12" db="EMBL/GenBank/DDBJ databases">
        <title>Reference genome sequencing for broad-spectrum identification of bacterial and archaeal isolates by mass spectrometry.</title>
        <authorList>
            <person name="Sekiguchi Y."/>
            <person name="Tourlousse D.M."/>
        </authorList>
    </citation>
    <scope>NUCLEOTIDE SEQUENCE</scope>
    <source>
        <strain evidence="15">TSL-P1</strain>
    </source>
</reference>
<feature type="transmembrane region" description="Helical" evidence="13">
    <location>
        <begin position="95"/>
        <end position="122"/>
    </location>
</feature>
<feature type="domain" description="Peptidase M50" evidence="14">
    <location>
        <begin position="16"/>
        <end position="118"/>
    </location>
</feature>
<proteinExistence type="inferred from homology"/>
<evidence type="ECO:0000256" key="11">
    <source>
        <dbReference type="ARBA" id="ARBA00023049"/>
    </source>
</evidence>
<evidence type="ECO:0000256" key="5">
    <source>
        <dbReference type="ARBA" id="ARBA00022670"/>
    </source>
</evidence>
<comment type="subcellular location">
    <subcellularLocation>
        <location evidence="2">Cell membrane</location>
        <topology evidence="2">Multi-pass membrane protein</topology>
    </subcellularLocation>
</comment>
<feature type="transmembrane region" description="Helical" evidence="13">
    <location>
        <begin position="186"/>
        <end position="208"/>
    </location>
</feature>
<keyword evidence="6 13" id="KW-0812">Transmembrane</keyword>
<evidence type="ECO:0000256" key="10">
    <source>
        <dbReference type="ARBA" id="ARBA00022989"/>
    </source>
</evidence>
<dbReference type="GO" id="GO:0005886">
    <property type="term" value="C:plasma membrane"/>
    <property type="evidence" value="ECO:0007669"/>
    <property type="project" value="UniProtKB-SubCell"/>
</dbReference>
<dbReference type="AlphaFoldDB" id="A0A9W6LKJ7"/>
<feature type="transmembrane region" description="Helical" evidence="13">
    <location>
        <begin position="134"/>
        <end position="157"/>
    </location>
</feature>
<keyword evidence="7" id="KW-0479">Metal-binding</keyword>
<evidence type="ECO:0000256" key="9">
    <source>
        <dbReference type="ARBA" id="ARBA00022833"/>
    </source>
</evidence>
<name>A0A9W6LKJ7_9BACT</name>
<evidence type="ECO:0000313" key="15">
    <source>
        <dbReference type="EMBL" id="GLI52895.1"/>
    </source>
</evidence>
<comment type="similarity">
    <text evidence="3">Belongs to the peptidase M50B family.</text>
</comment>
<dbReference type="Proteomes" id="UP001144297">
    <property type="component" value="Unassembled WGS sequence"/>
</dbReference>
<dbReference type="EMBL" id="BSDX01000001">
    <property type="protein sequence ID" value="GLI52895.1"/>
    <property type="molecule type" value="Genomic_DNA"/>
</dbReference>
<feature type="domain" description="Peptidase M50" evidence="14">
    <location>
        <begin position="138"/>
        <end position="196"/>
    </location>
</feature>
<dbReference type="InterPro" id="IPR052348">
    <property type="entry name" value="Metallopeptidase_M50B"/>
</dbReference>